<dbReference type="RefSeq" id="WP_120472235.1">
    <property type="nucleotide sequence ID" value="NZ_RAYQ01000040.1"/>
</dbReference>
<dbReference type="Proteomes" id="UP000280696">
    <property type="component" value="Unassembled WGS sequence"/>
</dbReference>
<evidence type="ECO:0000313" key="2">
    <source>
        <dbReference type="EMBL" id="RKI87454.1"/>
    </source>
</evidence>
<dbReference type="Pfam" id="PF03885">
    <property type="entry name" value="DUF327"/>
    <property type="match status" value="1"/>
</dbReference>
<proteinExistence type="predicted"/>
<dbReference type="Gene3D" id="1.20.120.490">
    <property type="entry name" value="Hypothetical protein TM1646-like domain"/>
    <property type="match status" value="1"/>
</dbReference>
<dbReference type="AlphaFoldDB" id="A0A3A9A8F0"/>
<feature type="compositionally biased region" description="Polar residues" evidence="1">
    <location>
        <begin position="1"/>
        <end position="15"/>
    </location>
</feature>
<feature type="region of interest" description="Disordered" evidence="1">
    <location>
        <begin position="1"/>
        <end position="22"/>
    </location>
</feature>
<sequence length="146" mass="16921">MDIKVNQTIPVSQPEQAAPVQESDGGFKFTLVSHIEEQELQARLSVLMEEITMQGDKLAKKRDIRDMKRYRGLVKEFMNEIISRSHSFSRENFLDRKGRHRVYGIIRLVDESLDELAQELMKEEQDHLAILSKIGEIRGLLLDILT</sequence>
<comment type="caution">
    <text evidence="2">The sequence shown here is derived from an EMBL/GenBank/DDBJ whole genome shotgun (WGS) entry which is preliminary data.</text>
</comment>
<dbReference type="EMBL" id="RAYQ01000040">
    <property type="protein sequence ID" value="RKI87454.1"/>
    <property type="molecule type" value="Genomic_DNA"/>
</dbReference>
<evidence type="ECO:0000256" key="1">
    <source>
        <dbReference type="SAM" id="MobiDB-lite"/>
    </source>
</evidence>
<evidence type="ECO:0000313" key="3">
    <source>
        <dbReference type="Proteomes" id="UP000280696"/>
    </source>
</evidence>
<dbReference type="InterPro" id="IPR005585">
    <property type="entry name" value="DUF327"/>
</dbReference>
<keyword evidence="3" id="KW-1185">Reference proteome</keyword>
<gene>
    <name evidence="2" type="ORF">D7V94_20950</name>
</gene>
<reference evidence="2 3" key="1">
    <citation type="submission" date="2018-09" db="EMBL/GenBank/DDBJ databases">
        <title>Murine metabolic-syndrome-specific gut microbial biobank.</title>
        <authorList>
            <person name="Liu C."/>
        </authorList>
    </citation>
    <scope>NUCLEOTIDE SEQUENCE [LARGE SCALE GENOMIC DNA]</scope>
    <source>
        <strain evidence="2 3">0.1xD8-82</strain>
    </source>
</reference>
<name>A0A3A9A8F0_9FIRM</name>
<dbReference type="SUPFAM" id="SSF158397">
    <property type="entry name" value="TM1646-like"/>
    <property type="match status" value="1"/>
</dbReference>
<accession>A0A3A9A8F0</accession>
<protein>
    <submittedName>
        <fullName evidence="2">DUF327 family protein</fullName>
    </submittedName>
</protein>
<dbReference type="OrthoDB" id="1680946at2"/>
<dbReference type="InterPro" id="IPR024042">
    <property type="entry name" value="TM1646-like_dom_sf"/>
</dbReference>
<organism evidence="2 3">
    <name type="scientific">Parablautia intestinalis</name>
    <dbReference type="NCBI Taxonomy" id="2320100"/>
    <lineage>
        <taxon>Bacteria</taxon>
        <taxon>Bacillati</taxon>
        <taxon>Bacillota</taxon>
        <taxon>Clostridia</taxon>
        <taxon>Lachnospirales</taxon>
        <taxon>Lachnospiraceae</taxon>
        <taxon>Parablautia</taxon>
    </lineage>
</organism>